<evidence type="ECO:0000259" key="1">
    <source>
        <dbReference type="Pfam" id="PF22669"/>
    </source>
</evidence>
<accession>A0A409V6V5</accession>
<evidence type="ECO:0000313" key="2">
    <source>
        <dbReference type="EMBL" id="OPL20584.1"/>
    </source>
</evidence>
<dbReference type="GO" id="GO:0046856">
    <property type="term" value="P:phosphatidylinositol dephosphorylation"/>
    <property type="evidence" value="ECO:0007669"/>
    <property type="project" value="InterPro"/>
</dbReference>
<name>A0A409V6V5_MYTGA</name>
<feature type="non-terminal residue" evidence="2">
    <location>
        <position position="116"/>
    </location>
</feature>
<dbReference type="InterPro" id="IPR046985">
    <property type="entry name" value="IP5"/>
</dbReference>
<dbReference type="PANTHER" id="PTHR11200:SF275">
    <property type="entry name" value="LD06095P"/>
    <property type="match status" value="1"/>
</dbReference>
<dbReference type="Pfam" id="PF22669">
    <property type="entry name" value="Exo_endo_phos2"/>
    <property type="match status" value="1"/>
</dbReference>
<feature type="domain" description="Inositol polyphosphate-related phosphatase" evidence="1">
    <location>
        <begin position="2"/>
        <end position="116"/>
    </location>
</feature>
<dbReference type="GO" id="GO:0004439">
    <property type="term" value="F:phosphatidylinositol-4,5-bisphosphate 5-phosphatase activity"/>
    <property type="evidence" value="ECO:0007669"/>
    <property type="project" value="TreeGrafter"/>
</dbReference>
<dbReference type="SUPFAM" id="SSF56219">
    <property type="entry name" value="DNase I-like"/>
    <property type="match status" value="1"/>
</dbReference>
<dbReference type="InterPro" id="IPR000300">
    <property type="entry name" value="IPPc"/>
</dbReference>
<feature type="non-terminal residue" evidence="2">
    <location>
        <position position="1"/>
    </location>
</feature>
<keyword evidence="3" id="KW-1185">Reference proteome</keyword>
<dbReference type="InterPro" id="IPR036691">
    <property type="entry name" value="Endo/exonu/phosph_ase_sf"/>
</dbReference>
<organism evidence="2 3">
    <name type="scientific">Mytilus galloprovincialis</name>
    <name type="common">Mediterranean mussel</name>
    <dbReference type="NCBI Taxonomy" id="29158"/>
    <lineage>
        <taxon>Eukaryota</taxon>
        <taxon>Metazoa</taxon>
        <taxon>Spiralia</taxon>
        <taxon>Lophotrochozoa</taxon>
        <taxon>Mollusca</taxon>
        <taxon>Bivalvia</taxon>
        <taxon>Autobranchia</taxon>
        <taxon>Pteriomorphia</taxon>
        <taxon>Mytilida</taxon>
        <taxon>Mytiloidea</taxon>
        <taxon>Mytilidae</taxon>
        <taxon>Mytilinae</taxon>
        <taxon>Mytilus</taxon>
    </lineage>
</organism>
<dbReference type="PANTHER" id="PTHR11200">
    <property type="entry name" value="INOSITOL 5-PHOSPHATASE"/>
    <property type="match status" value="1"/>
</dbReference>
<dbReference type="AlphaFoldDB" id="A0A409V6V5"/>
<sequence>MIIVNAHLAAHMDNVRERIEDFHTILRTQKFRDKDVDHILDHDYIFFMGDLNFRLQKVTSTYVERAIRYGDYKALMEYDQLLKCMEEDLIFVDFLEGQITFPPTYKFDPGTDKYDT</sequence>
<dbReference type="Gene3D" id="3.60.10.10">
    <property type="entry name" value="Endonuclease/exonuclease/phosphatase"/>
    <property type="match status" value="1"/>
</dbReference>
<dbReference type="Proteomes" id="UP000266721">
    <property type="component" value="Unassembled WGS sequence"/>
</dbReference>
<proteinExistence type="predicted"/>
<reference evidence="2 3" key="1">
    <citation type="journal article" date="2016" name="PLoS ONE">
        <title>A First Insight into the Genome of the Filter-Feeder Mussel Mytilus galloprovincialis.</title>
        <authorList>
            <person name="Murgarella M."/>
            <person name="Puiu D."/>
            <person name="Novoa B."/>
            <person name="Figueras A."/>
            <person name="Posada D."/>
            <person name="Canchaya C."/>
        </authorList>
    </citation>
    <scope>NUCLEOTIDE SEQUENCE [LARGE SCALE GENOMIC DNA]</scope>
    <source>
        <tissue evidence="2">Muscle</tissue>
    </source>
</reference>
<protein>
    <recommendedName>
        <fullName evidence="1">Inositol polyphosphate-related phosphatase domain-containing protein</fullName>
    </recommendedName>
</protein>
<dbReference type="EMBL" id="KV604569">
    <property type="protein sequence ID" value="OPL20584.1"/>
    <property type="molecule type" value="Genomic_DNA"/>
</dbReference>
<gene>
    <name evidence="2" type="ORF">AM593_08725</name>
</gene>
<evidence type="ECO:0000313" key="3">
    <source>
        <dbReference type="Proteomes" id="UP000266721"/>
    </source>
</evidence>
<dbReference type="SMR" id="A0A409V6V5"/>